<sequence>RVGLVILEQQDRDRNDFHAAGGSGGSGQNNAATVHGLADPRPFAFLDR</sequence>
<evidence type="ECO:0000313" key="2">
    <source>
        <dbReference type="EMBL" id="GFD60380.1"/>
    </source>
</evidence>
<reference evidence="2" key="1">
    <citation type="journal article" date="2019" name="Sci. Rep.">
        <title>Draft genome of Tanacetum cinerariifolium, the natural source of mosquito coil.</title>
        <authorList>
            <person name="Yamashiro T."/>
            <person name="Shiraishi A."/>
            <person name="Satake H."/>
            <person name="Nakayama K."/>
        </authorList>
    </citation>
    <scope>NUCLEOTIDE SEQUENCE</scope>
</reference>
<gene>
    <name evidence="2" type="ORF">Tci_932349</name>
</gene>
<feature type="non-terminal residue" evidence="2">
    <location>
        <position position="1"/>
    </location>
</feature>
<organism evidence="2">
    <name type="scientific">Tanacetum cinerariifolium</name>
    <name type="common">Dalmatian daisy</name>
    <name type="synonym">Chrysanthemum cinerariifolium</name>
    <dbReference type="NCBI Taxonomy" id="118510"/>
    <lineage>
        <taxon>Eukaryota</taxon>
        <taxon>Viridiplantae</taxon>
        <taxon>Streptophyta</taxon>
        <taxon>Embryophyta</taxon>
        <taxon>Tracheophyta</taxon>
        <taxon>Spermatophyta</taxon>
        <taxon>Magnoliopsida</taxon>
        <taxon>eudicotyledons</taxon>
        <taxon>Gunneridae</taxon>
        <taxon>Pentapetalae</taxon>
        <taxon>asterids</taxon>
        <taxon>campanulids</taxon>
        <taxon>Asterales</taxon>
        <taxon>Asteraceae</taxon>
        <taxon>Asteroideae</taxon>
        <taxon>Anthemideae</taxon>
        <taxon>Anthemidinae</taxon>
        <taxon>Tanacetum</taxon>
    </lineage>
</organism>
<protein>
    <submittedName>
        <fullName evidence="2">Uncharacterized protein</fullName>
    </submittedName>
</protein>
<accession>A0A699XQ37</accession>
<name>A0A699XQ37_TANCI</name>
<proteinExistence type="predicted"/>
<evidence type="ECO:0000256" key="1">
    <source>
        <dbReference type="SAM" id="MobiDB-lite"/>
    </source>
</evidence>
<comment type="caution">
    <text evidence="2">The sequence shown here is derived from an EMBL/GenBank/DDBJ whole genome shotgun (WGS) entry which is preliminary data.</text>
</comment>
<feature type="region of interest" description="Disordered" evidence="1">
    <location>
        <begin position="11"/>
        <end position="35"/>
    </location>
</feature>
<dbReference type="AlphaFoldDB" id="A0A699XQ37"/>
<dbReference type="EMBL" id="BKCJ011876963">
    <property type="protein sequence ID" value="GFD60380.1"/>
    <property type="molecule type" value="Genomic_DNA"/>
</dbReference>